<comment type="caution">
    <text evidence="3">The sequence shown here is derived from an EMBL/GenBank/DDBJ whole genome shotgun (WGS) entry which is preliminary data.</text>
</comment>
<dbReference type="Pfam" id="PF13561">
    <property type="entry name" value="adh_short_C2"/>
    <property type="match status" value="1"/>
</dbReference>
<dbReference type="CDD" id="cd05233">
    <property type="entry name" value="SDR_c"/>
    <property type="match status" value="1"/>
</dbReference>
<dbReference type="PRINTS" id="PR00081">
    <property type="entry name" value="GDHRDH"/>
</dbReference>
<dbReference type="SUPFAM" id="SSF51735">
    <property type="entry name" value="NAD(P)-binding Rossmann-fold domains"/>
    <property type="match status" value="1"/>
</dbReference>
<feature type="domain" description="Ketoreductase" evidence="2">
    <location>
        <begin position="11"/>
        <end position="149"/>
    </location>
</feature>
<dbReference type="Proteomes" id="UP001596047">
    <property type="component" value="Unassembled WGS sequence"/>
</dbReference>
<comment type="similarity">
    <text evidence="1">Belongs to the short-chain dehydrogenases/reductases (SDR) family.</text>
</comment>
<sequence length="257" mass="27385">MQETYLNLERRTVVVTGGAKGIGRAIAEQFMRFGSRVIIADVDEDGEACAAKWAKSGYEVRFVSCDVSDSAQVKILIHTAEQEFGGVDVLVNNAGIFPRADLLGTDEAFWDNVLGINLKGAYLMSQAVVPGMIRQGGGNIINIGSLHATTGEDVTMAYAVSKGGIVTLTRNLARALAKHRIRVNCVQPGWVASDGELARLQSSGMDQEAIKTHSSRMPLGRMQTGEDIARSVAFMASDLATQITGQILGVDGGASLR</sequence>
<dbReference type="GO" id="GO:0016491">
    <property type="term" value="F:oxidoreductase activity"/>
    <property type="evidence" value="ECO:0007669"/>
    <property type="project" value="UniProtKB-KW"/>
</dbReference>
<dbReference type="PROSITE" id="PS00061">
    <property type="entry name" value="ADH_SHORT"/>
    <property type="match status" value="1"/>
</dbReference>
<dbReference type="SMART" id="SM00822">
    <property type="entry name" value="PKS_KR"/>
    <property type="match status" value="1"/>
</dbReference>
<dbReference type="EC" id="1.1.1.-" evidence="3"/>
<protein>
    <submittedName>
        <fullName evidence="3">SDR family NAD(P)-dependent oxidoreductase</fullName>
        <ecNumber evidence="3">1.1.1.-</ecNumber>
    </submittedName>
</protein>
<dbReference type="PANTHER" id="PTHR42760:SF122">
    <property type="entry name" value="NAD(P)-BINDING PROTEIN"/>
    <property type="match status" value="1"/>
</dbReference>
<evidence type="ECO:0000256" key="1">
    <source>
        <dbReference type="ARBA" id="ARBA00006484"/>
    </source>
</evidence>
<dbReference type="RefSeq" id="WP_379192563.1">
    <property type="nucleotide sequence ID" value="NZ_JBHSOW010000134.1"/>
</dbReference>
<accession>A0ABW0WB29</accession>
<dbReference type="PRINTS" id="PR00080">
    <property type="entry name" value="SDRFAMILY"/>
</dbReference>
<dbReference type="InterPro" id="IPR020904">
    <property type="entry name" value="Sc_DH/Rdtase_CS"/>
</dbReference>
<name>A0ABW0WB29_9BACL</name>
<dbReference type="Gene3D" id="3.40.50.720">
    <property type="entry name" value="NAD(P)-binding Rossmann-like Domain"/>
    <property type="match status" value="1"/>
</dbReference>
<dbReference type="EMBL" id="JBHSOW010000134">
    <property type="protein sequence ID" value="MFC5653716.1"/>
    <property type="molecule type" value="Genomic_DNA"/>
</dbReference>
<evidence type="ECO:0000313" key="3">
    <source>
        <dbReference type="EMBL" id="MFC5653716.1"/>
    </source>
</evidence>
<keyword evidence="3" id="KW-0560">Oxidoreductase</keyword>
<evidence type="ECO:0000259" key="2">
    <source>
        <dbReference type="SMART" id="SM00822"/>
    </source>
</evidence>
<organism evidence="3 4">
    <name type="scientific">Paenibacillus solisilvae</name>
    <dbReference type="NCBI Taxonomy" id="2486751"/>
    <lineage>
        <taxon>Bacteria</taxon>
        <taxon>Bacillati</taxon>
        <taxon>Bacillota</taxon>
        <taxon>Bacilli</taxon>
        <taxon>Bacillales</taxon>
        <taxon>Paenibacillaceae</taxon>
        <taxon>Paenibacillus</taxon>
    </lineage>
</organism>
<dbReference type="PANTHER" id="PTHR42760">
    <property type="entry name" value="SHORT-CHAIN DEHYDROGENASES/REDUCTASES FAMILY MEMBER"/>
    <property type="match status" value="1"/>
</dbReference>
<gene>
    <name evidence="3" type="ORF">ACFPYJ_32305</name>
</gene>
<dbReference type="InterPro" id="IPR002347">
    <property type="entry name" value="SDR_fam"/>
</dbReference>
<dbReference type="NCBIfam" id="NF005559">
    <property type="entry name" value="PRK07231.1"/>
    <property type="match status" value="1"/>
</dbReference>
<keyword evidence="4" id="KW-1185">Reference proteome</keyword>
<dbReference type="InterPro" id="IPR036291">
    <property type="entry name" value="NAD(P)-bd_dom_sf"/>
</dbReference>
<proteinExistence type="inferred from homology"/>
<reference evidence="4" key="1">
    <citation type="journal article" date="2019" name="Int. J. Syst. Evol. Microbiol.">
        <title>The Global Catalogue of Microorganisms (GCM) 10K type strain sequencing project: providing services to taxonomists for standard genome sequencing and annotation.</title>
        <authorList>
            <consortium name="The Broad Institute Genomics Platform"/>
            <consortium name="The Broad Institute Genome Sequencing Center for Infectious Disease"/>
            <person name="Wu L."/>
            <person name="Ma J."/>
        </authorList>
    </citation>
    <scope>NUCLEOTIDE SEQUENCE [LARGE SCALE GENOMIC DNA]</scope>
    <source>
        <strain evidence="4">CGMCC 1.3240</strain>
    </source>
</reference>
<evidence type="ECO:0000313" key="4">
    <source>
        <dbReference type="Proteomes" id="UP001596047"/>
    </source>
</evidence>
<dbReference type="InterPro" id="IPR057326">
    <property type="entry name" value="KR_dom"/>
</dbReference>